<evidence type="ECO:0000256" key="2">
    <source>
        <dbReference type="ARBA" id="ARBA00023002"/>
    </source>
</evidence>
<evidence type="ECO:0000313" key="5">
    <source>
        <dbReference type="EMBL" id="KAJ7355721.1"/>
    </source>
</evidence>
<protein>
    <submittedName>
        <fullName evidence="5">Uncharacterized protein</fullName>
    </submittedName>
</protein>
<dbReference type="AlphaFoldDB" id="A0AAD7AEE8"/>
<comment type="caution">
    <text evidence="5">The sequence shown here is derived from an EMBL/GenBank/DDBJ whole genome shotgun (WGS) entry which is preliminary data.</text>
</comment>
<dbReference type="GO" id="GO:0140907">
    <property type="term" value="F:flavin-dependent halogenase activity"/>
    <property type="evidence" value="ECO:0007669"/>
    <property type="project" value="UniProtKB-ARBA"/>
</dbReference>
<dbReference type="Gene3D" id="3.50.50.60">
    <property type="entry name" value="FAD/NAD(P)-binding domain"/>
    <property type="match status" value="1"/>
</dbReference>
<evidence type="ECO:0000256" key="1">
    <source>
        <dbReference type="ARBA" id="ARBA00005706"/>
    </source>
</evidence>
<gene>
    <name evidence="5" type="ORF">DFH08DRAFT_933540</name>
</gene>
<feature type="compositionally biased region" description="Polar residues" evidence="4">
    <location>
        <begin position="9"/>
        <end position="20"/>
    </location>
</feature>
<keyword evidence="6" id="KW-1185">Reference proteome</keyword>
<accession>A0AAD7AEE8</accession>
<evidence type="ECO:0000256" key="3">
    <source>
        <dbReference type="ARBA" id="ARBA00049364"/>
    </source>
</evidence>
<dbReference type="InterPro" id="IPR036188">
    <property type="entry name" value="FAD/NAD-bd_sf"/>
</dbReference>
<dbReference type="Proteomes" id="UP001218218">
    <property type="component" value="Unassembled WGS sequence"/>
</dbReference>
<comment type="catalytic activity">
    <reaction evidence="3">
        <text>melleolide F + FADH2 + chloride + O2 = 6'-chloromelleolide F + FAD + 2 H2O + H(+)</text>
        <dbReference type="Rhea" id="RHEA:67160"/>
        <dbReference type="ChEBI" id="CHEBI:15377"/>
        <dbReference type="ChEBI" id="CHEBI:15378"/>
        <dbReference type="ChEBI" id="CHEBI:15379"/>
        <dbReference type="ChEBI" id="CHEBI:17996"/>
        <dbReference type="ChEBI" id="CHEBI:57692"/>
        <dbReference type="ChEBI" id="CHEBI:58307"/>
        <dbReference type="ChEBI" id="CHEBI:167712"/>
        <dbReference type="ChEBI" id="CHEBI:167713"/>
    </reaction>
    <physiologicalReaction direction="left-to-right" evidence="3">
        <dbReference type="Rhea" id="RHEA:67161"/>
    </physiologicalReaction>
</comment>
<proteinExistence type="inferred from homology"/>
<comment type="similarity">
    <text evidence="1">Belongs to the flavin-dependent halogenase family.</text>
</comment>
<keyword evidence="2" id="KW-0560">Oxidoreductase</keyword>
<dbReference type="PANTHER" id="PTHR43747:SF5">
    <property type="entry name" value="FAD-BINDING DOMAIN-CONTAINING PROTEIN"/>
    <property type="match status" value="1"/>
</dbReference>
<organism evidence="5 6">
    <name type="scientific">Mycena albidolilacea</name>
    <dbReference type="NCBI Taxonomy" id="1033008"/>
    <lineage>
        <taxon>Eukaryota</taxon>
        <taxon>Fungi</taxon>
        <taxon>Dikarya</taxon>
        <taxon>Basidiomycota</taxon>
        <taxon>Agaricomycotina</taxon>
        <taxon>Agaricomycetes</taxon>
        <taxon>Agaricomycetidae</taxon>
        <taxon>Agaricales</taxon>
        <taxon>Marasmiineae</taxon>
        <taxon>Mycenaceae</taxon>
        <taxon>Mycena</taxon>
    </lineage>
</organism>
<sequence length="504" mass="56296">MATPIRRFTQLQSQHPELTDSSSRRAVLRFRRSESPLSPFSSFTTGEVLPCDYLLRLFGLKDGLHWYKVDQEDREVTAYDFGGLDISFQVDRRMSELFMNMWAQSIGVNVYHVILKDCSNSIGIGIDARMVCDASGFSRRLTSKFGAREKFDADSGWPNTDAYWTYFREKDLSNIDGRLLAGNYPPRSTSASPRAGGGSLGSFLAPQPAPPRTSSPAPASYPRCSPAVRNDFKLPADLSAHGAGEAEQKFNFFRKRYPAIDTLLSDSFELLPGYYDGRTYFVRKGLAYRSPVVAGEGWLAIGNSASFTNPLISPRINVGLGGAWRAANLTAEVFAAPVHEARTVMAAAAESHQEFLHDFMLPRLNNMNRMWYNAFRDHRVFEALPRTLWSVSFHPVDDHYSSEAKVQFTEVDARWGIGAGLDEFQALSAEVLDVLDGIDGGAPPSEEQVQKALAIMKQTVRERTETLPGNCWDRWLRQYDDKLQKVLLMAGDWGSKLARSGKLG</sequence>
<feature type="region of interest" description="Disordered" evidence="4">
    <location>
        <begin position="1"/>
        <end position="20"/>
    </location>
</feature>
<dbReference type="EMBL" id="JARIHO010000009">
    <property type="protein sequence ID" value="KAJ7355721.1"/>
    <property type="molecule type" value="Genomic_DNA"/>
</dbReference>
<name>A0AAD7AEE8_9AGAR</name>
<dbReference type="GO" id="GO:0044550">
    <property type="term" value="P:secondary metabolite biosynthetic process"/>
    <property type="evidence" value="ECO:0007669"/>
    <property type="project" value="UniProtKB-ARBA"/>
</dbReference>
<dbReference type="InterPro" id="IPR050816">
    <property type="entry name" value="Flavin-dep_Halogenase_NPB"/>
</dbReference>
<reference evidence="5" key="1">
    <citation type="submission" date="2023-03" db="EMBL/GenBank/DDBJ databases">
        <title>Massive genome expansion in bonnet fungi (Mycena s.s.) driven by repeated elements and novel gene families across ecological guilds.</title>
        <authorList>
            <consortium name="Lawrence Berkeley National Laboratory"/>
            <person name="Harder C.B."/>
            <person name="Miyauchi S."/>
            <person name="Viragh M."/>
            <person name="Kuo A."/>
            <person name="Thoen E."/>
            <person name="Andreopoulos B."/>
            <person name="Lu D."/>
            <person name="Skrede I."/>
            <person name="Drula E."/>
            <person name="Henrissat B."/>
            <person name="Morin E."/>
            <person name="Kohler A."/>
            <person name="Barry K."/>
            <person name="LaButti K."/>
            <person name="Morin E."/>
            <person name="Salamov A."/>
            <person name="Lipzen A."/>
            <person name="Mereny Z."/>
            <person name="Hegedus B."/>
            <person name="Baldrian P."/>
            <person name="Stursova M."/>
            <person name="Weitz H."/>
            <person name="Taylor A."/>
            <person name="Grigoriev I.V."/>
            <person name="Nagy L.G."/>
            <person name="Martin F."/>
            <person name="Kauserud H."/>
        </authorList>
    </citation>
    <scope>NUCLEOTIDE SEQUENCE</scope>
    <source>
        <strain evidence="5">CBHHK002</strain>
    </source>
</reference>
<dbReference type="PANTHER" id="PTHR43747">
    <property type="entry name" value="FAD-BINDING PROTEIN"/>
    <property type="match status" value="1"/>
</dbReference>
<evidence type="ECO:0000256" key="4">
    <source>
        <dbReference type="SAM" id="MobiDB-lite"/>
    </source>
</evidence>
<feature type="region of interest" description="Disordered" evidence="4">
    <location>
        <begin position="186"/>
        <end position="222"/>
    </location>
</feature>
<evidence type="ECO:0000313" key="6">
    <source>
        <dbReference type="Proteomes" id="UP001218218"/>
    </source>
</evidence>